<evidence type="ECO:0000313" key="8">
    <source>
        <dbReference type="EMBL" id="KAK3105024.1"/>
    </source>
</evidence>
<comment type="subcellular location">
    <subcellularLocation>
        <location evidence="1">Nucleus</location>
    </subcellularLocation>
</comment>
<protein>
    <submittedName>
        <fullName evidence="8">Uncharacterized protein</fullName>
    </submittedName>
</protein>
<dbReference type="GO" id="GO:0003677">
    <property type="term" value="F:DNA binding"/>
    <property type="evidence" value="ECO:0007669"/>
    <property type="project" value="UniProtKB-KW"/>
</dbReference>
<feature type="domain" description="BHLH" evidence="6">
    <location>
        <begin position="28"/>
        <end position="85"/>
    </location>
</feature>
<keyword evidence="3" id="KW-0238">DNA-binding</keyword>
<reference evidence="8" key="1">
    <citation type="submission" date="2019-08" db="EMBL/GenBank/DDBJ databases">
        <title>The improved chromosome-level genome for the pearl oyster Pinctada fucata martensii using PacBio sequencing and Hi-C.</title>
        <authorList>
            <person name="Zheng Z."/>
        </authorList>
    </citation>
    <scope>NUCLEOTIDE SEQUENCE</scope>
    <source>
        <strain evidence="8">ZZ-2019</strain>
        <tissue evidence="8">Adductor muscle</tissue>
    </source>
</reference>
<dbReference type="PROSITE" id="PS50888">
    <property type="entry name" value="BHLH"/>
    <property type="match status" value="1"/>
</dbReference>
<dbReference type="SUPFAM" id="SSF158457">
    <property type="entry name" value="Orange domain-like"/>
    <property type="match status" value="1"/>
</dbReference>
<dbReference type="InterPro" id="IPR036638">
    <property type="entry name" value="HLH_DNA-bd_sf"/>
</dbReference>
<dbReference type="Gene3D" id="4.10.280.10">
    <property type="entry name" value="Helix-loop-helix DNA-binding domain"/>
    <property type="match status" value="1"/>
</dbReference>
<dbReference type="PROSITE" id="PS51054">
    <property type="entry name" value="ORANGE"/>
    <property type="match status" value="1"/>
</dbReference>
<dbReference type="SUPFAM" id="SSF47459">
    <property type="entry name" value="HLH, helix-loop-helix DNA-binding domain"/>
    <property type="match status" value="1"/>
</dbReference>
<gene>
    <name evidence="8" type="ORF">FSP39_015439</name>
</gene>
<keyword evidence="9" id="KW-1185">Reference proteome</keyword>
<dbReference type="FunFam" id="4.10.280.10:FF:000009">
    <property type="entry name" value="Transcription factor HES-1"/>
    <property type="match status" value="1"/>
</dbReference>
<feature type="domain" description="Orange" evidence="7">
    <location>
        <begin position="104"/>
        <end position="137"/>
    </location>
</feature>
<evidence type="ECO:0000259" key="7">
    <source>
        <dbReference type="PROSITE" id="PS51054"/>
    </source>
</evidence>
<evidence type="ECO:0000313" key="9">
    <source>
        <dbReference type="Proteomes" id="UP001186944"/>
    </source>
</evidence>
<dbReference type="CDD" id="cd11459">
    <property type="entry name" value="bHLH-O_HES1_4"/>
    <property type="match status" value="1"/>
</dbReference>
<evidence type="ECO:0000256" key="1">
    <source>
        <dbReference type="ARBA" id="ARBA00004123"/>
    </source>
</evidence>
<evidence type="ECO:0000256" key="2">
    <source>
        <dbReference type="ARBA" id="ARBA00023015"/>
    </source>
</evidence>
<keyword evidence="5" id="KW-0539">Nucleus</keyword>
<dbReference type="Pfam" id="PF07527">
    <property type="entry name" value="Hairy_orange"/>
    <property type="match status" value="1"/>
</dbReference>
<dbReference type="GO" id="GO:0005634">
    <property type="term" value="C:nucleus"/>
    <property type="evidence" value="ECO:0007669"/>
    <property type="project" value="UniProtKB-SubCell"/>
</dbReference>
<keyword evidence="4" id="KW-0804">Transcription</keyword>
<comment type="caution">
    <text evidence="8">The sequence shown here is derived from an EMBL/GenBank/DDBJ whole genome shotgun (WGS) entry which is preliminary data.</text>
</comment>
<evidence type="ECO:0000256" key="3">
    <source>
        <dbReference type="ARBA" id="ARBA00023125"/>
    </source>
</evidence>
<dbReference type="EMBL" id="VSWD01000004">
    <property type="protein sequence ID" value="KAK3105024.1"/>
    <property type="molecule type" value="Genomic_DNA"/>
</dbReference>
<dbReference type="InterPro" id="IPR011598">
    <property type="entry name" value="bHLH_dom"/>
</dbReference>
<dbReference type="SMART" id="SM00511">
    <property type="entry name" value="ORANGE"/>
    <property type="match status" value="1"/>
</dbReference>
<dbReference type="GO" id="GO:0046983">
    <property type="term" value="F:protein dimerization activity"/>
    <property type="evidence" value="ECO:0007669"/>
    <property type="project" value="InterPro"/>
</dbReference>
<keyword evidence="2" id="KW-0805">Transcription regulation</keyword>
<name>A0AA89CC63_PINIB</name>
<proteinExistence type="predicted"/>
<sequence>SLTDYILNSKMDEFDQENRSYPEEKFMTRKSKKPLMEKRRRARINNCLSQLKALVLQAMKKDTTHYSKLEKADILEMTVKYLRNLQRRQISSAVAADPTVAAKFTVGFNECASEVVRYLNNAHGINEDVRGRLLGHISNCVQNTNSQQMQNLQMGQAFMQPLHVQIPAAQNGLGVNHTQPESLLTAPQTMFQSSGLSHINSSYSVSPDAVFTARLNTSSNRGSESVSVEQKPFSRIPSQCSTNSVPLGNSEMVQSKIVSGHQRLSVHFPESISPERVGFRPPMISTPEHKMQRFSTSPEFASASAALKEEKLWRPW</sequence>
<dbReference type="Proteomes" id="UP001186944">
    <property type="component" value="Unassembled WGS sequence"/>
</dbReference>
<dbReference type="Gene3D" id="6.10.250.980">
    <property type="match status" value="1"/>
</dbReference>
<organism evidence="8 9">
    <name type="scientific">Pinctada imbricata</name>
    <name type="common">Atlantic pearl-oyster</name>
    <name type="synonym">Pinctada martensii</name>
    <dbReference type="NCBI Taxonomy" id="66713"/>
    <lineage>
        <taxon>Eukaryota</taxon>
        <taxon>Metazoa</taxon>
        <taxon>Spiralia</taxon>
        <taxon>Lophotrochozoa</taxon>
        <taxon>Mollusca</taxon>
        <taxon>Bivalvia</taxon>
        <taxon>Autobranchia</taxon>
        <taxon>Pteriomorphia</taxon>
        <taxon>Pterioida</taxon>
        <taxon>Pterioidea</taxon>
        <taxon>Pteriidae</taxon>
        <taxon>Pinctada</taxon>
    </lineage>
</organism>
<dbReference type="Pfam" id="PF00010">
    <property type="entry name" value="HLH"/>
    <property type="match status" value="1"/>
</dbReference>
<dbReference type="AlphaFoldDB" id="A0AA89CC63"/>
<evidence type="ECO:0000256" key="4">
    <source>
        <dbReference type="ARBA" id="ARBA00023163"/>
    </source>
</evidence>
<accession>A0AA89CC63</accession>
<dbReference type="SMART" id="SM00353">
    <property type="entry name" value="HLH"/>
    <property type="match status" value="1"/>
</dbReference>
<dbReference type="PANTHER" id="PTHR10985">
    <property type="entry name" value="BASIC HELIX-LOOP-HELIX TRANSCRIPTION FACTOR, HES-RELATED"/>
    <property type="match status" value="1"/>
</dbReference>
<evidence type="ECO:0000259" key="6">
    <source>
        <dbReference type="PROSITE" id="PS50888"/>
    </source>
</evidence>
<dbReference type="InterPro" id="IPR003650">
    <property type="entry name" value="Orange_dom"/>
</dbReference>
<feature type="non-terminal residue" evidence="8">
    <location>
        <position position="1"/>
    </location>
</feature>
<dbReference type="GO" id="GO:0006355">
    <property type="term" value="P:regulation of DNA-templated transcription"/>
    <property type="evidence" value="ECO:0007669"/>
    <property type="project" value="InterPro"/>
</dbReference>
<evidence type="ECO:0000256" key="5">
    <source>
        <dbReference type="ARBA" id="ARBA00023242"/>
    </source>
</evidence>
<dbReference type="InterPro" id="IPR050370">
    <property type="entry name" value="HES_HEY"/>
</dbReference>